<accession>A0A5J9TB19</accession>
<comment type="caution">
    <text evidence="1">The sequence shown here is derived from an EMBL/GenBank/DDBJ whole genome shotgun (WGS) entry which is preliminary data.</text>
</comment>
<dbReference type="AlphaFoldDB" id="A0A5J9TB19"/>
<evidence type="ECO:0000313" key="1">
    <source>
        <dbReference type="EMBL" id="TVU08502.1"/>
    </source>
</evidence>
<dbReference type="OrthoDB" id="1166350at2759"/>
<protein>
    <submittedName>
        <fullName evidence="1">Uncharacterized protein</fullName>
    </submittedName>
</protein>
<name>A0A5J9TB19_9POAL</name>
<organism evidence="1 2">
    <name type="scientific">Eragrostis curvula</name>
    <name type="common">weeping love grass</name>
    <dbReference type="NCBI Taxonomy" id="38414"/>
    <lineage>
        <taxon>Eukaryota</taxon>
        <taxon>Viridiplantae</taxon>
        <taxon>Streptophyta</taxon>
        <taxon>Embryophyta</taxon>
        <taxon>Tracheophyta</taxon>
        <taxon>Spermatophyta</taxon>
        <taxon>Magnoliopsida</taxon>
        <taxon>Liliopsida</taxon>
        <taxon>Poales</taxon>
        <taxon>Poaceae</taxon>
        <taxon>PACMAD clade</taxon>
        <taxon>Chloridoideae</taxon>
        <taxon>Eragrostideae</taxon>
        <taxon>Eragrostidinae</taxon>
        <taxon>Eragrostis</taxon>
    </lineage>
</organism>
<keyword evidence="2" id="KW-1185">Reference proteome</keyword>
<reference evidence="1 2" key="1">
    <citation type="journal article" date="2019" name="Sci. Rep.">
        <title>A high-quality genome of Eragrostis curvula grass provides insights into Poaceae evolution and supports new strategies to enhance forage quality.</title>
        <authorList>
            <person name="Carballo J."/>
            <person name="Santos B.A.C.M."/>
            <person name="Zappacosta D."/>
            <person name="Garbus I."/>
            <person name="Selva J.P."/>
            <person name="Gallo C.A."/>
            <person name="Diaz A."/>
            <person name="Albertini E."/>
            <person name="Caccamo M."/>
            <person name="Echenique V."/>
        </authorList>
    </citation>
    <scope>NUCLEOTIDE SEQUENCE [LARGE SCALE GENOMIC DNA]</scope>
    <source>
        <strain evidence="2">cv. Victoria</strain>
        <tissue evidence="1">Leaf</tissue>
    </source>
</reference>
<evidence type="ECO:0000313" key="2">
    <source>
        <dbReference type="Proteomes" id="UP000324897"/>
    </source>
</evidence>
<sequence>MATAVDDAPALIQGVPGRGAVEAIERQVEEAKALVNAEKLRLRDVGEKVMQAAAAAGKKFWWEVDVEALGKEELPVFDDALKRLRNNVRQHVKNTLAKAKQ</sequence>
<dbReference type="Proteomes" id="UP000324897">
    <property type="component" value="Chromosome 3"/>
</dbReference>
<dbReference type="Gramene" id="TVU08502">
    <property type="protein sequence ID" value="TVU08502"/>
    <property type="gene ID" value="EJB05_41907"/>
</dbReference>
<proteinExistence type="predicted"/>
<dbReference type="EMBL" id="RWGY01000039">
    <property type="protein sequence ID" value="TVU08502.1"/>
    <property type="molecule type" value="Genomic_DNA"/>
</dbReference>
<gene>
    <name evidence="1" type="ORF">EJB05_41907</name>
</gene>
<feature type="non-terminal residue" evidence="1">
    <location>
        <position position="1"/>
    </location>
</feature>